<reference evidence="5 6" key="1">
    <citation type="submission" date="2019-05" db="EMBL/GenBank/DDBJ databases">
        <title>The Complete Genome Sequence of the n-alkane-degrading Desulfoglaeba alkanexedens ALDC reveals multiple alkylsuccinate synthase gene clusters.</title>
        <authorList>
            <person name="Callaghan A.V."/>
            <person name="Davidova I.A."/>
            <person name="Duncan K.E."/>
            <person name="Morris B."/>
            <person name="McInerney M.J."/>
        </authorList>
    </citation>
    <scope>NUCLEOTIDE SEQUENCE [LARGE SCALE GENOMIC DNA]</scope>
    <source>
        <strain evidence="5 6">ALDC</strain>
    </source>
</reference>
<reference evidence="5 6" key="2">
    <citation type="submission" date="2019-05" db="EMBL/GenBank/DDBJ databases">
        <authorList>
            <person name="Suflita J.M."/>
            <person name="Marks C.R."/>
        </authorList>
    </citation>
    <scope>NUCLEOTIDE SEQUENCE [LARGE SCALE GENOMIC DNA]</scope>
    <source>
        <strain evidence="5 6">ALDC</strain>
    </source>
</reference>
<dbReference type="Proteomes" id="UP000298602">
    <property type="component" value="Chromosome"/>
</dbReference>
<dbReference type="PROSITE" id="PS00092">
    <property type="entry name" value="N6_MTASE"/>
    <property type="match status" value="1"/>
</dbReference>
<dbReference type="AlphaFoldDB" id="A0A4P8L411"/>
<dbReference type="PANTHER" id="PTHR47739">
    <property type="entry name" value="TRNA1(VAL) (ADENINE(37)-N6)-METHYLTRANSFERASE"/>
    <property type="match status" value="1"/>
</dbReference>
<feature type="region of interest" description="Disordered" evidence="3">
    <location>
        <begin position="1"/>
        <end position="20"/>
    </location>
</feature>
<dbReference type="InterPro" id="IPR002052">
    <property type="entry name" value="DNA_methylase_N6_adenine_CS"/>
</dbReference>
<name>A0A4P8L411_9BACT</name>
<dbReference type="KEGG" id="dax:FDQ92_10940"/>
<dbReference type="InterPro" id="IPR050210">
    <property type="entry name" value="tRNA_Adenine-N(6)_MTase"/>
</dbReference>
<dbReference type="SUPFAM" id="SSF53335">
    <property type="entry name" value="S-adenosyl-L-methionine-dependent methyltransferases"/>
    <property type="match status" value="1"/>
</dbReference>
<feature type="domain" description="Methyltransferase small" evidence="4">
    <location>
        <begin position="48"/>
        <end position="143"/>
    </location>
</feature>
<dbReference type="OrthoDB" id="5489421at2"/>
<keyword evidence="1 5" id="KW-0489">Methyltransferase</keyword>
<accession>A0A4P8L411</accession>
<evidence type="ECO:0000313" key="6">
    <source>
        <dbReference type="Proteomes" id="UP000298602"/>
    </source>
</evidence>
<dbReference type="GO" id="GO:0032259">
    <property type="term" value="P:methylation"/>
    <property type="evidence" value="ECO:0007669"/>
    <property type="project" value="UniProtKB-KW"/>
</dbReference>
<dbReference type="InterPro" id="IPR029063">
    <property type="entry name" value="SAM-dependent_MTases_sf"/>
</dbReference>
<dbReference type="Pfam" id="PF05175">
    <property type="entry name" value="MTS"/>
    <property type="match status" value="1"/>
</dbReference>
<dbReference type="CDD" id="cd02440">
    <property type="entry name" value="AdoMet_MTases"/>
    <property type="match status" value="1"/>
</dbReference>
<dbReference type="GO" id="GO:0008170">
    <property type="term" value="F:N-methyltransferase activity"/>
    <property type="evidence" value="ECO:0007669"/>
    <property type="project" value="UniProtKB-ARBA"/>
</dbReference>
<dbReference type="GO" id="GO:0003676">
    <property type="term" value="F:nucleic acid binding"/>
    <property type="evidence" value="ECO:0007669"/>
    <property type="project" value="InterPro"/>
</dbReference>
<evidence type="ECO:0000259" key="4">
    <source>
        <dbReference type="Pfam" id="PF05175"/>
    </source>
</evidence>
<evidence type="ECO:0000256" key="2">
    <source>
        <dbReference type="ARBA" id="ARBA00022691"/>
    </source>
</evidence>
<dbReference type="EMBL" id="CP040098">
    <property type="protein sequence ID" value="QCQ22638.1"/>
    <property type="molecule type" value="Genomic_DNA"/>
</dbReference>
<keyword evidence="6" id="KW-1185">Reference proteome</keyword>
<organism evidence="5 6">
    <name type="scientific">Desulfoglaeba alkanexedens ALDC</name>
    <dbReference type="NCBI Taxonomy" id="980445"/>
    <lineage>
        <taxon>Bacteria</taxon>
        <taxon>Pseudomonadati</taxon>
        <taxon>Thermodesulfobacteriota</taxon>
        <taxon>Syntrophobacteria</taxon>
        <taxon>Syntrophobacterales</taxon>
        <taxon>Syntrophobacteraceae</taxon>
        <taxon>Desulfoglaeba</taxon>
    </lineage>
</organism>
<dbReference type="Gene3D" id="3.40.50.150">
    <property type="entry name" value="Vaccinia Virus protein VP39"/>
    <property type="match status" value="1"/>
</dbReference>
<evidence type="ECO:0000256" key="1">
    <source>
        <dbReference type="ARBA" id="ARBA00022603"/>
    </source>
</evidence>
<gene>
    <name evidence="5" type="ORF">FDQ92_10940</name>
</gene>
<keyword evidence="5" id="KW-0808">Transferase</keyword>
<keyword evidence="2" id="KW-0949">S-adenosyl-L-methionine</keyword>
<evidence type="ECO:0000256" key="3">
    <source>
        <dbReference type="SAM" id="MobiDB-lite"/>
    </source>
</evidence>
<dbReference type="InterPro" id="IPR007848">
    <property type="entry name" value="Small_mtfrase_dom"/>
</dbReference>
<sequence length="258" mass="27989">MMDCVPSCGKPESADSGGRETTCDTLFGGRLVLRQDKTGYRFSIDSVLLAGLTRVKPADRVVDLGTGCGVVPLILAFRGRGREWIGVEIQRELAELARENVRRNGFGGRVAVVEADMRCLGDLVIPGSVDLVVSNPPYRRRGSGRVNSDRQRALARHEFAGSAADVFESASGLLREGGRLALIYPASRLEELMGLGDRWGFRAKRLTMIHSDPGSPGCLVHLEYRKGGGPDLSVEPPFFIHDGRGGYSEAAKCLYEVP</sequence>
<dbReference type="GO" id="GO:0008757">
    <property type="term" value="F:S-adenosylmethionine-dependent methyltransferase activity"/>
    <property type="evidence" value="ECO:0007669"/>
    <property type="project" value="UniProtKB-ARBA"/>
</dbReference>
<protein>
    <submittedName>
        <fullName evidence="5">Methyltransferase</fullName>
    </submittedName>
</protein>
<proteinExistence type="predicted"/>
<dbReference type="PANTHER" id="PTHR47739:SF1">
    <property type="entry name" value="TRNA1(VAL) (ADENINE(37)-N6)-METHYLTRANSFERASE"/>
    <property type="match status" value="1"/>
</dbReference>
<evidence type="ECO:0000313" key="5">
    <source>
        <dbReference type="EMBL" id="QCQ22638.1"/>
    </source>
</evidence>